<proteinExistence type="predicted"/>
<organism evidence="1">
    <name type="scientific">Rhizophora mucronata</name>
    <name type="common">Asiatic mangrove</name>
    <dbReference type="NCBI Taxonomy" id="61149"/>
    <lineage>
        <taxon>Eukaryota</taxon>
        <taxon>Viridiplantae</taxon>
        <taxon>Streptophyta</taxon>
        <taxon>Embryophyta</taxon>
        <taxon>Tracheophyta</taxon>
        <taxon>Spermatophyta</taxon>
        <taxon>Magnoliopsida</taxon>
        <taxon>eudicotyledons</taxon>
        <taxon>Gunneridae</taxon>
        <taxon>Pentapetalae</taxon>
        <taxon>rosids</taxon>
        <taxon>fabids</taxon>
        <taxon>Malpighiales</taxon>
        <taxon>Rhizophoraceae</taxon>
        <taxon>Rhizophora</taxon>
    </lineage>
</organism>
<dbReference type="EMBL" id="GGEC01050451">
    <property type="protein sequence ID" value="MBX30935.1"/>
    <property type="molecule type" value="Transcribed_RNA"/>
</dbReference>
<name>A0A2P2ML33_RHIMU</name>
<dbReference type="AlphaFoldDB" id="A0A2P2ML33"/>
<evidence type="ECO:0000313" key="1">
    <source>
        <dbReference type="EMBL" id="MBX30935.1"/>
    </source>
</evidence>
<sequence>MINLTLSEQDGNREDSFNKATKAIALVVRSEA</sequence>
<protein>
    <submittedName>
        <fullName evidence="1">Uncharacterized protein MANES_01G198500</fullName>
    </submittedName>
</protein>
<reference evidence="1" key="1">
    <citation type="submission" date="2018-02" db="EMBL/GenBank/DDBJ databases">
        <title>Rhizophora mucronata_Transcriptome.</title>
        <authorList>
            <person name="Meera S.P."/>
            <person name="Sreeshan A."/>
            <person name="Augustine A."/>
        </authorList>
    </citation>
    <scope>NUCLEOTIDE SEQUENCE</scope>
    <source>
        <tissue evidence="1">Leaf</tissue>
    </source>
</reference>
<accession>A0A2P2ML33</accession>